<protein>
    <submittedName>
        <fullName evidence="1">Uncharacterized protein</fullName>
    </submittedName>
</protein>
<proteinExistence type="predicted"/>
<reference evidence="1 2" key="1">
    <citation type="submission" date="2018-08" db="EMBL/GenBank/DDBJ databases">
        <authorList>
            <person name="Laetsch R D."/>
            <person name="Stevens L."/>
            <person name="Kumar S."/>
            <person name="Blaxter L. M."/>
        </authorList>
    </citation>
    <scope>NUCLEOTIDE SEQUENCE [LARGE SCALE GENOMIC DNA]</scope>
</reference>
<dbReference type="OrthoDB" id="5824014at2759"/>
<accession>A0A3P6U7R3</accession>
<dbReference type="Proteomes" id="UP000277928">
    <property type="component" value="Unassembled WGS sequence"/>
</dbReference>
<dbReference type="EMBL" id="UYRX01000959">
    <property type="protein sequence ID" value="VDK87380.1"/>
    <property type="molecule type" value="Genomic_DNA"/>
</dbReference>
<evidence type="ECO:0000313" key="2">
    <source>
        <dbReference type="Proteomes" id="UP000277928"/>
    </source>
</evidence>
<dbReference type="AlphaFoldDB" id="A0A3P6U7R3"/>
<organism evidence="1 2">
    <name type="scientific">Litomosoides sigmodontis</name>
    <name type="common">Filarial nematode worm</name>
    <dbReference type="NCBI Taxonomy" id="42156"/>
    <lineage>
        <taxon>Eukaryota</taxon>
        <taxon>Metazoa</taxon>
        <taxon>Ecdysozoa</taxon>
        <taxon>Nematoda</taxon>
        <taxon>Chromadorea</taxon>
        <taxon>Rhabditida</taxon>
        <taxon>Spirurina</taxon>
        <taxon>Spiruromorpha</taxon>
        <taxon>Filarioidea</taxon>
        <taxon>Onchocercidae</taxon>
        <taxon>Litomosoides</taxon>
    </lineage>
</organism>
<sequence length="92" mass="10683">MRSLSDRRNEILGYANFVHHFYEKNMQMTRTWQTLSNDQTVLLLQNVTGKYSIFDAKHGNLMPVLDNEDYSNLTPIASFFGMDNAEEFTELG</sequence>
<gene>
    <name evidence="1" type="ORF">NLS_LOCUS8118</name>
</gene>
<keyword evidence="2" id="KW-1185">Reference proteome</keyword>
<evidence type="ECO:0000313" key="1">
    <source>
        <dbReference type="EMBL" id="VDK87380.1"/>
    </source>
</evidence>
<name>A0A3P6U7R3_LITSI</name>